<organism evidence="2 3">
    <name type="scientific">Nannocystis exedens</name>
    <dbReference type="NCBI Taxonomy" id="54"/>
    <lineage>
        <taxon>Bacteria</taxon>
        <taxon>Pseudomonadati</taxon>
        <taxon>Myxococcota</taxon>
        <taxon>Polyangia</taxon>
        <taxon>Nannocystales</taxon>
        <taxon>Nannocystaceae</taxon>
        <taxon>Nannocystis</taxon>
    </lineage>
</organism>
<dbReference type="InterPro" id="IPR007055">
    <property type="entry name" value="BON_dom"/>
</dbReference>
<dbReference type="Proteomes" id="UP000199400">
    <property type="component" value="Unassembled WGS sequence"/>
</dbReference>
<sequence>MSDQEIRADPYTFPWRRLRDEAIATELRDTLAHDRRTAALRLDVRVRGGVAHVAGEVASEAQRGLLRGLLRRQAGLLAVWDRLAVAGRPLELLDIGCGDTKQVPEAIGLDSEAGPQVDCVADLERPLPFPDDRFDHVFAVHVLEHIRDLLGLMRELHRILRPTGVLHVLSPHWRFVNGVADPTHCRFMDVQTMKYFCGAKPGVSPWRPLSTGSAEDNIFADMQPVKDAPPASRDELARWFT</sequence>
<keyword evidence="3" id="KW-1185">Reference proteome</keyword>
<dbReference type="InterPro" id="IPR029063">
    <property type="entry name" value="SAM-dependent_MTases_sf"/>
</dbReference>
<proteinExistence type="predicted"/>
<dbReference type="EMBL" id="FOMX01000033">
    <property type="protein sequence ID" value="SFF17400.1"/>
    <property type="molecule type" value="Genomic_DNA"/>
</dbReference>
<dbReference type="STRING" id="54.SAMN02745121_07326"/>
<dbReference type="OrthoDB" id="108476at2"/>
<dbReference type="Gene3D" id="3.40.50.150">
    <property type="entry name" value="Vaccinia Virus protein VP39"/>
    <property type="match status" value="1"/>
</dbReference>
<gene>
    <name evidence="2" type="ORF">SAMN02745121_07326</name>
</gene>
<name>A0A1I2GKB0_9BACT</name>
<dbReference type="AlphaFoldDB" id="A0A1I2GKB0"/>
<dbReference type="Pfam" id="PF04972">
    <property type="entry name" value="BON"/>
    <property type="match status" value="1"/>
</dbReference>
<dbReference type="GO" id="GO:0008757">
    <property type="term" value="F:S-adenosylmethionine-dependent methyltransferase activity"/>
    <property type="evidence" value="ECO:0007669"/>
    <property type="project" value="InterPro"/>
</dbReference>
<evidence type="ECO:0000313" key="2">
    <source>
        <dbReference type="EMBL" id="SFF17400.1"/>
    </source>
</evidence>
<dbReference type="PROSITE" id="PS50914">
    <property type="entry name" value="BON"/>
    <property type="match status" value="1"/>
</dbReference>
<evidence type="ECO:0000313" key="3">
    <source>
        <dbReference type="Proteomes" id="UP000199400"/>
    </source>
</evidence>
<accession>A0A1I2GKB0</accession>
<dbReference type="Pfam" id="PF08241">
    <property type="entry name" value="Methyltransf_11"/>
    <property type="match status" value="1"/>
</dbReference>
<dbReference type="CDD" id="cd02440">
    <property type="entry name" value="AdoMet_MTases"/>
    <property type="match status" value="1"/>
</dbReference>
<dbReference type="SUPFAM" id="SSF53335">
    <property type="entry name" value="S-adenosyl-L-methionine-dependent methyltransferases"/>
    <property type="match status" value="1"/>
</dbReference>
<feature type="domain" description="BON" evidence="1">
    <location>
        <begin position="19"/>
        <end position="87"/>
    </location>
</feature>
<evidence type="ECO:0000259" key="1">
    <source>
        <dbReference type="PROSITE" id="PS50914"/>
    </source>
</evidence>
<dbReference type="RefSeq" id="WP_096331422.1">
    <property type="nucleotide sequence ID" value="NZ_FOMX01000033.1"/>
</dbReference>
<protein>
    <submittedName>
        <fullName evidence="2">BON domain-containing protein</fullName>
    </submittedName>
</protein>
<reference evidence="3" key="1">
    <citation type="submission" date="2016-10" db="EMBL/GenBank/DDBJ databases">
        <authorList>
            <person name="Varghese N."/>
            <person name="Submissions S."/>
        </authorList>
    </citation>
    <scope>NUCLEOTIDE SEQUENCE [LARGE SCALE GENOMIC DNA]</scope>
    <source>
        <strain evidence="3">ATCC 25963</strain>
    </source>
</reference>
<dbReference type="InterPro" id="IPR013216">
    <property type="entry name" value="Methyltransf_11"/>
</dbReference>